<name>X0XW41_9ZZZZ</name>
<dbReference type="EMBL" id="BARS01056983">
    <property type="protein sequence ID" value="GAG47569.1"/>
    <property type="molecule type" value="Genomic_DNA"/>
</dbReference>
<proteinExistence type="predicted"/>
<protein>
    <submittedName>
        <fullName evidence="1">Uncharacterized protein</fullName>
    </submittedName>
</protein>
<accession>X0XW41</accession>
<dbReference type="AlphaFoldDB" id="X0XW41"/>
<sequence>MIKLRRFEKEDWFGLGGATKFADGSEPYIGEFHLDEADVEGGTLLAMLVIGDECADVMWWDKEVEKTWWTRHAYDRRWSPEDARKLASHLDEVTKLGDLFLLGFSTDIQEC</sequence>
<organism evidence="1">
    <name type="scientific">marine sediment metagenome</name>
    <dbReference type="NCBI Taxonomy" id="412755"/>
    <lineage>
        <taxon>unclassified sequences</taxon>
        <taxon>metagenomes</taxon>
        <taxon>ecological metagenomes</taxon>
    </lineage>
</organism>
<evidence type="ECO:0000313" key="1">
    <source>
        <dbReference type="EMBL" id="GAG47569.1"/>
    </source>
</evidence>
<gene>
    <name evidence="1" type="ORF">S01H1_83728</name>
</gene>
<reference evidence="1" key="1">
    <citation type="journal article" date="2014" name="Front. Microbiol.">
        <title>High frequency of phylogenetically diverse reductive dehalogenase-homologous genes in deep subseafloor sedimentary metagenomes.</title>
        <authorList>
            <person name="Kawai M."/>
            <person name="Futagami T."/>
            <person name="Toyoda A."/>
            <person name="Takaki Y."/>
            <person name="Nishi S."/>
            <person name="Hori S."/>
            <person name="Arai W."/>
            <person name="Tsubouchi T."/>
            <person name="Morono Y."/>
            <person name="Uchiyama I."/>
            <person name="Ito T."/>
            <person name="Fujiyama A."/>
            <person name="Inagaki F."/>
            <person name="Takami H."/>
        </authorList>
    </citation>
    <scope>NUCLEOTIDE SEQUENCE</scope>
    <source>
        <strain evidence="1">Expedition CK06-06</strain>
    </source>
</reference>
<comment type="caution">
    <text evidence="1">The sequence shown here is derived from an EMBL/GenBank/DDBJ whole genome shotgun (WGS) entry which is preliminary data.</text>
</comment>